<dbReference type="Proteomes" id="UP000271098">
    <property type="component" value="Unassembled WGS sequence"/>
</dbReference>
<evidence type="ECO:0000313" key="2">
    <source>
        <dbReference type="Proteomes" id="UP000271098"/>
    </source>
</evidence>
<dbReference type="WBParaSite" id="GPUH_0001192601-mRNA-1">
    <property type="protein sequence ID" value="GPUH_0001192601-mRNA-1"/>
    <property type="gene ID" value="GPUH_0001192601"/>
</dbReference>
<keyword evidence="2" id="KW-1185">Reference proteome</keyword>
<evidence type="ECO:0000313" key="3">
    <source>
        <dbReference type="WBParaSite" id="GPUH_0001192601-mRNA-1"/>
    </source>
</evidence>
<accession>A0A183DT71</accession>
<evidence type="ECO:0000313" key="1">
    <source>
        <dbReference type="EMBL" id="VDN19501.1"/>
    </source>
</evidence>
<gene>
    <name evidence="1" type="ORF">GPUH_LOCUS11912</name>
</gene>
<sequence>MQNRIITRSSAAVAVAASGAAFAGATAASVAAVAAATAANGAAVAVAASGTVVAVAAATAAAGPAVVVVTQLYDAQNVVFFPSDAAGYNTLTGGLLQKSISSQGWVSRVRRENGLSGLVLDMCQMDVFMHPLASGLATLRT</sequence>
<reference evidence="1 2" key="2">
    <citation type="submission" date="2018-11" db="EMBL/GenBank/DDBJ databases">
        <authorList>
            <consortium name="Pathogen Informatics"/>
        </authorList>
    </citation>
    <scope>NUCLEOTIDE SEQUENCE [LARGE SCALE GENOMIC DNA]</scope>
</reference>
<reference evidence="3" key="1">
    <citation type="submission" date="2016-06" db="UniProtKB">
        <authorList>
            <consortium name="WormBaseParasite"/>
        </authorList>
    </citation>
    <scope>IDENTIFICATION</scope>
</reference>
<name>A0A183DT71_9BILA</name>
<dbReference type="EMBL" id="UYRT01078895">
    <property type="protein sequence ID" value="VDN19501.1"/>
    <property type="molecule type" value="Genomic_DNA"/>
</dbReference>
<organism evidence="3">
    <name type="scientific">Gongylonema pulchrum</name>
    <dbReference type="NCBI Taxonomy" id="637853"/>
    <lineage>
        <taxon>Eukaryota</taxon>
        <taxon>Metazoa</taxon>
        <taxon>Ecdysozoa</taxon>
        <taxon>Nematoda</taxon>
        <taxon>Chromadorea</taxon>
        <taxon>Rhabditida</taxon>
        <taxon>Spirurina</taxon>
        <taxon>Spiruromorpha</taxon>
        <taxon>Spiruroidea</taxon>
        <taxon>Gongylonematidae</taxon>
        <taxon>Gongylonema</taxon>
    </lineage>
</organism>
<dbReference type="AlphaFoldDB" id="A0A183DT71"/>
<protein>
    <submittedName>
        <fullName evidence="3">Secreted protein</fullName>
    </submittedName>
</protein>
<proteinExistence type="predicted"/>